<evidence type="ECO:0000313" key="10">
    <source>
        <dbReference type="Proteomes" id="UP000095409"/>
    </source>
</evidence>
<dbReference type="GO" id="GO:0016491">
    <property type="term" value="F:oxidoreductase activity"/>
    <property type="evidence" value="ECO:0007669"/>
    <property type="project" value="UniProtKB-KW"/>
</dbReference>
<dbReference type="EC" id="1.1.1.-" evidence="3"/>
<evidence type="ECO:0000313" key="13">
    <source>
        <dbReference type="Proteomes" id="UP000283585"/>
    </source>
</evidence>
<evidence type="ECO:0000313" key="14">
    <source>
        <dbReference type="Proteomes" id="UP000284024"/>
    </source>
</evidence>
<dbReference type="AlphaFoldDB" id="A0A174AHB2"/>
<evidence type="ECO:0000313" key="15">
    <source>
        <dbReference type="Proteomes" id="UP000284644"/>
    </source>
</evidence>
<proteinExistence type="predicted"/>
<dbReference type="InterPro" id="IPR050523">
    <property type="entry name" value="AKR_Detox_Biosynth"/>
</dbReference>
<organism evidence="3 10">
    <name type="scientific">Blautia obeum</name>
    <dbReference type="NCBI Taxonomy" id="40520"/>
    <lineage>
        <taxon>Bacteria</taxon>
        <taxon>Bacillati</taxon>
        <taxon>Bacillota</taxon>
        <taxon>Clostridia</taxon>
        <taxon>Lachnospirales</taxon>
        <taxon>Lachnospiraceae</taxon>
        <taxon>Blautia</taxon>
    </lineage>
</organism>
<dbReference type="EMBL" id="QRUH01000001">
    <property type="protein sequence ID" value="RGR51467.1"/>
    <property type="molecule type" value="Genomic_DNA"/>
</dbReference>
<evidence type="ECO:0000313" key="12">
    <source>
        <dbReference type="Proteomes" id="UP000265828"/>
    </source>
</evidence>
<keyword evidence="1 3" id="KW-0560">Oxidoreductase</keyword>
<evidence type="ECO:0000256" key="1">
    <source>
        <dbReference type="ARBA" id="ARBA00023002"/>
    </source>
</evidence>
<dbReference type="Proteomes" id="UP000284644">
    <property type="component" value="Unassembled WGS sequence"/>
</dbReference>
<evidence type="ECO:0000313" key="7">
    <source>
        <dbReference type="EMBL" id="RGV66213.1"/>
    </source>
</evidence>
<feature type="domain" description="NADP-dependent oxidoreductase" evidence="2">
    <location>
        <begin position="16"/>
        <end position="317"/>
    </location>
</feature>
<dbReference type="EMBL" id="QRSS01000034">
    <property type="protein sequence ID" value="RGQ02313.1"/>
    <property type="molecule type" value="Genomic_DNA"/>
</dbReference>
<evidence type="ECO:0000313" key="9">
    <source>
        <dbReference type="EMBL" id="RHH19914.1"/>
    </source>
</evidence>
<evidence type="ECO:0000313" key="4">
    <source>
        <dbReference type="EMBL" id="RGN05498.1"/>
    </source>
</evidence>
<dbReference type="Proteomes" id="UP000095409">
    <property type="component" value="Unassembled WGS sequence"/>
</dbReference>
<evidence type="ECO:0000313" key="8">
    <source>
        <dbReference type="EMBL" id="RHE15602.1"/>
    </source>
</evidence>
<dbReference type="EMBL" id="QRJH01000002">
    <property type="protein sequence ID" value="RHH19914.1"/>
    <property type="molecule type" value="Genomic_DNA"/>
</dbReference>
<dbReference type="CDD" id="cd19082">
    <property type="entry name" value="AKR_AKR10A1_2"/>
    <property type="match status" value="1"/>
</dbReference>
<accession>A0A174AHB2</accession>
<reference evidence="11 12" key="2">
    <citation type="submission" date="2018-08" db="EMBL/GenBank/DDBJ databases">
        <title>A genome reference for cultivated species of the human gut microbiota.</title>
        <authorList>
            <person name="Zou Y."/>
            <person name="Xue W."/>
            <person name="Luo G."/>
        </authorList>
    </citation>
    <scope>NUCLEOTIDE SEQUENCE [LARGE SCALE GENOMIC DNA]</scope>
    <source>
        <strain evidence="7 12">AF14-23</strain>
        <strain evidence="6 16">AF25-21</strain>
        <strain evidence="5 13">AF29-2BH</strain>
        <strain evidence="9 14">AM18-2AC</strain>
        <strain evidence="8 15">AM29-25AC</strain>
        <strain evidence="4 11">OM06-11AA</strain>
    </source>
</reference>
<evidence type="ECO:0000313" key="6">
    <source>
        <dbReference type="EMBL" id="RGR51467.1"/>
    </source>
</evidence>
<evidence type="ECO:0000313" key="3">
    <source>
        <dbReference type="EMBL" id="CUN88091.1"/>
    </source>
</evidence>
<evidence type="ECO:0000313" key="16">
    <source>
        <dbReference type="Proteomes" id="UP000285839"/>
    </source>
</evidence>
<dbReference type="EMBL" id="QRZI01000001">
    <property type="protein sequence ID" value="RGV66213.1"/>
    <property type="molecule type" value="Genomic_DNA"/>
</dbReference>
<evidence type="ECO:0000313" key="5">
    <source>
        <dbReference type="EMBL" id="RGQ02313.1"/>
    </source>
</evidence>
<evidence type="ECO:0000259" key="2">
    <source>
        <dbReference type="Pfam" id="PF00248"/>
    </source>
</evidence>
<dbReference type="EMBL" id="QSJW01000001">
    <property type="protein sequence ID" value="RHE15602.1"/>
    <property type="molecule type" value="Genomic_DNA"/>
</dbReference>
<dbReference type="Proteomes" id="UP000284024">
    <property type="component" value="Unassembled WGS sequence"/>
</dbReference>
<dbReference type="Proteomes" id="UP000283585">
    <property type="component" value="Unassembled WGS sequence"/>
</dbReference>
<dbReference type="SUPFAM" id="SSF51430">
    <property type="entry name" value="NAD(P)-linked oxidoreductase"/>
    <property type="match status" value="1"/>
</dbReference>
<dbReference type="PANTHER" id="PTHR43364">
    <property type="entry name" value="NADH-SPECIFIC METHYLGLYOXAL REDUCTASE-RELATED"/>
    <property type="match status" value="1"/>
</dbReference>
<dbReference type="PANTHER" id="PTHR43364:SF4">
    <property type="entry name" value="NAD(P)-LINKED OXIDOREDUCTASE SUPERFAMILY PROTEIN"/>
    <property type="match status" value="1"/>
</dbReference>
<sequence length="320" mass="36313">MKKITIKNTDLELSPMGMGCVNAGIKWDGEDAFRIFDAFLDMGGTVYDTARVYADWIPSEIGRSERVLGQWLRESGKRHDIILVSKGGHPDMTPAVPDMHASRISAENMRHDLELSLRALGTDYIDVYFYHRDNEAIPASELIEVMEEFRKEGKIRYYACSNWSTARMKEADAYAASKGYRGFVANEALFNIASASMKPLEDDTLKIMDQEMQQYHIENPQNLAMPYMSVASGFFHKLYAGGADAVRNSEYYTPENLKIAEGLHGLMEEYQISLTQAILGYLTCRDFTCLPLYGPRNIEDLKDAMETFSIPFLKEYYAEG</sequence>
<dbReference type="InterPro" id="IPR036812">
    <property type="entry name" value="NAD(P)_OxRdtase_dom_sf"/>
</dbReference>
<dbReference type="InterPro" id="IPR023210">
    <property type="entry name" value="NADP_OxRdtase_dom"/>
</dbReference>
<dbReference type="Proteomes" id="UP000261222">
    <property type="component" value="Unassembled WGS sequence"/>
</dbReference>
<dbReference type="RefSeq" id="WP_055065852.1">
    <property type="nucleotide sequence ID" value="NZ_CP176627.1"/>
</dbReference>
<dbReference type="EMBL" id="CYZD01000004">
    <property type="protein sequence ID" value="CUN88091.1"/>
    <property type="molecule type" value="Genomic_DNA"/>
</dbReference>
<gene>
    <name evidence="3" type="primary">iolS_2</name>
    <name evidence="9" type="ORF">DW222_03725</name>
    <name evidence="8" type="ORF">DW767_00115</name>
    <name evidence="7" type="ORF">DWW07_00495</name>
    <name evidence="6" type="ORF">DWY46_02310</name>
    <name evidence="5" type="ORF">DWZ12_15995</name>
    <name evidence="4" type="ORF">DXB81_05615</name>
    <name evidence="3" type="ORF">ERS852394_01056</name>
</gene>
<protein>
    <submittedName>
        <fullName evidence="4">Aldo/keto reductase</fullName>
    </submittedName>
    <submittedName>
        <fullName evidence="3">Putative aldo-keto reductase</fullName>
        <ecNumber evidence="3">1.1.1.-</ecNumber>
    </submittedName>
</protein>
<dbReference type="Proteomes" id="UP000265828">
    <property type="component" value="Unassembled WGS sequence"/>
</dbReference>
<dbReference type="Pfam" id="PF00248">
    <property type="entry name" value="Aldo_ket_red"/>
    <property type="match status" value="1"/>
</dbReference>
<reference evidence="3 10" key="1">
    <citation type="submission" date="2015-09" db="EMBL/GenBank/DDBJ databases">
        <authorList>
            <consortium name="Pathogen Informatics"/>
        </authorList>
    </citation>
    <scope>NUCLEOTIDE SEQUENCE [LARGE SCALE GENOMIC DNA]</scope>
    <source>
        <strain evidence="3 10">2789STDY5608837</strain>
    </source>
</reference>
<dbReference type="GO" id="GO:0005829">
    <property type="term" value="C:cytosol"/>
    <property type="evidence" value="ECO:0007669"/>
    <property type="project" value="TreeGrafter"/>
</dbReference>
<dbReference type="Gene3D" id="3.20.20.100">
    <property type="entry name" value="NADP-dependent oxidoreductase domain"/>
    <property type="match status" value="1"/>
</dbReference>
<evidence type="ECO:0000313" key="11">
    <source>
        <dbReference type="Proteomes" id="UP000261222"/>
    </source>
</evidence>
<name>A0A174AHB2_9FIRM</name>
<dbReference type="EMBL" id="QSUB01000002">
    <property type="protein sequence ID" value="RGN05498.1"/>
    <property type="molecule type" value="Genomic_DNA"/>
</dbReference>
<dbReference type="Proteomes" id="UP000285839">
    <property type="component" value="Unassembled WGS sequence"/>
</dbReference>